<name>A0AAU9K406_9CILI</name>
<organism evidence="1 2">
    <name type="scientific">Blepharisma stoltei</name>
    <dbReference type="NCBI Taxonomy" id="1481888"/>
    <lineage>
        <taxon>Eukaryota</taxon>
        <taxon>Sar</taxon>
        <taxon>Alveolata</taxon>
        <taxon>Ciliophora</taxon>
        <taxon>Postciliodesmatophora</taxon>
        <taxon>Heterotrichea</taxon>
        <taxon>Heterotrichida</taxon>
        <taxon>Blepharismidae</taxon>
        <taxon>Blepharisma</taxon>
    </lineage>
</organism>
<dbReference type="AlphaFoldDB" id="A0AAU9K406"/>
<dbReference type="Proteomes" id="UP001162131">
    <property type="component" value="Unassembled WGS sequence"/>
</dbReference>
<comment type="caution">
    <text evidence="1">The sequence shown here is derived from an EMBL/GenBank/DDBJ whole genome shotgun (WGS) entry which is preliminary data.</text>
</comment>
<sequence>MHFIIKSAKIQVNRLWKLAHFRSILAEMLGSNELELDVIYKNRHLSEEIGFTLEQLGLVNNCRIVAFKRLKGC</sequence>
<gene>
    <name evidence="1" type="ORF">BSTOLATCC_MIC56896</name>
</gene>
<accession>A0AAU9K406</accession>
<evidence type="ECO:0000313" key="1">
    <source>
        <dbReference type="EMBL" id="CAG9332602.1"/>
    </source>
</evidence>
<evidence type="ECO:0000313" key="2">
    <source>
        <dbReference type="Proteomes" id="UP001162131"/>
    </source>
</evidence>
<protein>
    <submittedName>
        <fullName evidence="1">Uncharacterized protein</fullName>
    </submittedName>
</protein>
<reference evidence="1" key="1">
    <citation type="submission" date="2021-09" db="EMBL/GenBank/DDBJ databases">
        <authorList>
            <consortium name="AG Swart"/>
            <person name="Singh M."/>
            <person name="Singh A."/>
            <person name="Seah K."/>
            <person name="Emmerich C."/>
        </authorList>
    </citation>
    <scope>NUCLEOTIDE SEQUENCE</scope>
    <source>
        <strain evidence="1">ATCC30299</strain>
    </source>
</reference>
<proteinExistence type="predicted"/>
<keyword evidence="2" id="KW-1185">Reference proteome</keyword>
<dbReference type="EMBL" id="CAJZBQ010000055">
    <property type="protein sequence ID" value="CAG9332602.1"/>
    <property type="molecule type" value="Genomic_DNA"/>
</dbReference>